<protein>
    <submittedName>
        <fullName evidence="2">Uncharacterized protein</fullName>
    </submittedName>
</protein>
<feature type="compositionally biased region" description="Basic residues" evidence="1">
    <location>
        <begin position="454"/>
        <end position="463"/>
    </location>
</feature>
<proteinExistence type="predicted"/>
<organism evidence="2 3">
    <name type="scientific">Thelonectria olida</name>
    <dbReference type="NCBI Taxonomy" id="1576542"/>
    <lineage>
        <taxon>Eukaryota</taxon>
        <taxon>Fungi</taxon>
        <taxon>Dikarya</taxon>
        <taxon>Ascomycota</taxon>
        <taxon>Pezizomycotina</taxon>
        <taxon>Sordariomycetes</taxon>
        <taxon>Hypocreomycetidae</taxon>
        <taxon>Hypocreales</taxon>
        <taxon>Nectriaceae</taxon>
        <taxon>Thelonectria</taxon>
    </lineage>
</organism>
<dbReference type="Proteomes" id="UP000777438">
    <property type="component" value="Unassembled WGS sequence"/>
</dbReference>
<keyword evidence="3" id="KW-1185">Reference proteome</keyword>
<feature type="region of interest" description="Disordered" evidence="1">
    <location>
        <begin position="437"/>
        <end position="474"/>
    </location>
</feature>
<evidence type="ECO:0000313" key="2">
    <source>
        <dbReference type="EMBL" id="KAH6885445.1"/>
    </source>
</evidence>
<name>A0A9P8W0B7_9HYPO</name>
<dbReference type="AlphaFoldDB" id="A0A9P8W0B7"/>
<dbReference type="OrthoDB" id="5081713at2759"/>
<accession>A0A9P8W0B7</accession>
<evidence type="ECO:0000313" key="3">
    <source>
        <dbReference type="Proteomes" id="UP000777438"/>
    </source>
</evidence>
<feature type="region of interest" description="Disordered" evidence="1">
    <location>
        <begin position="380"/>
        <end position="410"/>
    </location>
</feature>
<dbReference type="EMBL" id="JAGPYM010000018">
    <property type="protein sequence ID" value="KAH6885445.1"/>
    <property type="molecule type" value="Genomic_DNA"/>
</dbReference>
<sequence length="474" mass="55311">MSTWNLMPELLRDNHIFFHEDPQEVEQPPPQVGYLRAALLDFDCTISDQFNLKNDEDINKLDWEHAFRLRRAKKPECDAVRAKLTKYRRTKHQARLTHDGGDQDTEWKTYYNEYFFEPLAKEVAINEGDSRRTSRMKTYYDAFEWTLTQPWTLFEKDAEIRLQKKELPAPTPDCVAYLPVYDLEVKGTQKVDRWQWPSNPAEGMAMNFSRKVLEHLTHHGLQPSTAGVFSKGWQTELSKSDFQCFPWLIVEHKEDVLRDKESRCYCRAANAADATLIMYQLLATHAENKADDVHVPPVVTMTTVGKDVKVWIAYACNKGEDHRMVCVWKGDVTVAMDIIKLESILENLHTWVMQELRPLISSYISQWLFRFPVGSQKSAPSEVQNEERALVRVKSRSSQRSEASETMEVTKKELRDLIQEEHEYLIWKMEKLVKSLAKGDQSKAEKPKVEKPKSPRHRRKRRSSSPTSVSSYNR</sequence>
<feature type="compositionally biased region" description="Low complexity" evidence="1">
    <location>
        <begin position="464"/>
        <end position="474"/>
    </location>
</feature>
<gene>
    <name evidence="2" type="ORF">B0T10DRAFT_492709</name>
</gene>
<reference evidence="2 3" key="1">
    <citation type="journal article" date="2021" name="Nat. Commun.">
        <title>Genetic determinants of endophytism in the Arabidopsis root mycobiome.</title>
        <authorList>
            <person name="Mesny F."/>
            <person name="Miyauchi S."/>
            <person name="Thiergart T."/>
            <person name="Pickel B."/>
            <person name="Atanasova L."/>
            <person name="Karlsson M."/>
            <person name="Huettel B."/>
            <person name="Barry K.W."/>
            <person name="Haridas S."/>
            <person name="Chen C."/>
            <person name="Bauer D."/>
            <person name="Andreopoulos W."/>
            <person name="Pangilinan J."/>
            <person name="LaButti K."/>
            <person name="Riley R."/>
            <person name="Lipzen A."/>
            <person name="Clum A."/>
            <person name="Drula E."/>
            <person name="Henrissat B."/>
            <person name="Kohler A."/>
            <person name="Grigoriev I.V."/>
            <person name="Martin F.M."/>
            <person name="Hacquard S."/>
        </authorList>
    </citation>
    <scope>NUCLEOTIDE SEQUENCE [LARGE SCALE GENOMIC DNA]</scope>
    <source>
        <strain evidence="2 3">MPI-CAGE-CH-0241</strain>
    </source>
</reference>
<feature type="compositionally biased region" description="Basic and acidic residues" evidence="1">
    <location>
        <begin position="440"/>
        <end position="453"/>
    </location>
</feature>
<comment type="caution">
    <text evidence="2">The sequence shown here is derived from an EMBL/GenBank/DDBJ whole genome shotgun (WGS) entry which is preliminary data.</text>
</comment>
<evidence type="ECO:0000256" key="1">
    <source>
        <dbReference type="SAM" id="MobiDB-lite"/>
    </source>
</evidence>